<dbReference type="AlphaFoldDB" id="A0A9D4TJW5"/>
<accession>A0A9D4TJW5</accession>
<evidence type="ECO:0000313" key="3">
    <source>
        <dbReference type="Proteomes" id="UP001055712"/>
    </source>
</evidence>
<dbReference type="Proteomes" id="UP001055712">
    <property type="component" value="Unassembled WGS sequence"/>
</dbReference>
<feature type="region of interest" description="Disordered" evidence="1">
    <location>
        <begin position="20"/>
        <end position="79"/>
    </location>
</feature>
<organism evidence="2 3">
    <name type="scientific">Chlorella vulgaris</name>
    <name type="common">Green alga</name>
    <dbReference type="NCBI Taxonomy" id="3077"/>
    <lineage>
        <taxon>Eukaryota</taxon>
        <taxon>Viridiplantae</taxon>
        <taxon>Chlorophyta</taxon>
        <taxon>core chlorophytes</taxon>
        <taxon>Trebouxiophyceae</taxon>
        <taxon>Chlorellales</taxon>
        <taxon>Chlorellaceae</taxon>
        <taxon>Chlorella clade</taxon>
        <taxon>Chlorella</taxon>
    </lineage>
</organism>
<protein>
    <submittedName>
        <fullName evidence="2">Uncharacterized protein</fullName>
    </submittedName>
</protein>
<name>A0A9D4TJW5_CHLVU</name>
<keyword evidence="3" id="KW-1185">Reference proteome</keyword>
<dbReference type="OrthoDB" id="10591728at2759"/>
<gene>
    <name evidence="2" type="ORF">D9Q98_010277</name>
</gene>
<sequence length="93" mass="8975">MASPTDPREPEAAAADAVLQAEGKHVPPAQSTAPAAAARHGAACGSEPPVMAAVAEKPHPGSGSSRIGARPGATHLATPETEAELVAAGLPGA</sequence>
<dbReference type="EMBL" id="SIDB01000010">
    <property type="protein sequence ID" value="KAI3427361.1"/>
    <property type="molecule type" value="Genomic_DNA"/>
</dbReference>
<proteinExistence type="predicted"/>
<reference evidence="2" key="2">
    <citation type="submission" date="2020-11" db="EMBL/GenBank/DDBJ databases">
        <authorList>
            <person name="Cecchin M."/>
            <person name="Marcolungo L."/>
            <person name="Rossato M."/>
            <person name="Girolomoni L."/>
            <person name="Cosentino E."/>
            <person name="Cuine S."/>
            <person name="Li-Beisson Y."/>
            <person name="Delledonne M."/>
            <person name="Ballottari M."/>
        </authorList>
    </citation>
    <scope>NUCLEOTIDE SEQUENCE</scope>
    <source>
        <strain evidence="2">211/11P</strain>
        <tissue evidence="2">Whole cell</tissue>
    </source>
</reference>
<evidence type="ECO:0000313" key="2">
    <source>
        <dbReference type="EMBL" id="KAI3427361.1"/>
    </source>
</evidence>
<comment type="caution">
    <text evidence="2">The sequence shown here is derived from an EMBL/GenBank/DDBJ whole genome shotgun (WGS) entry which is preliminary data.</text>
</comment>
<reference evidence="2" key="1">
    <citation type="journal article" date="2019" name="Plant J.">
        <title>Chlorella vulgaris genome assembly and annotation reveals the molecular basis for metabolic acclimation to high light conditions.</title>
        <authorList>
            <person name="Cecchin M."/>
            <person name="Marcolungo L."/>
            <person name="Rossato M."/>
            <person name="Girolomoni L."/>
            <person name="Cosentino E."/>
            <person name="Cuine S."/>
            <person name="Li-Beisson Y."/>
            <person name="Delledonne M."/>
            <person name="Ballottari M."/>
        </authorList>
    </citation>
    <scope>NUCLEOTIDE SEQUENCE</scope>
    <source>
        <strain evidence="2">211/11P</strain>
    </source>
</reference>
<evidence type="ECO:0000256" key="1">
    <source>
        <dbReference type="SAM" id="MobiDB-lite"/>
    </source>
</evidence>
<feature type="compositionally biased region" description="Low complexity" evidence="1">
    <location>
        <begin position="27"/>
        <end position="43"/>
    </location>
</feature>